<sequence length="383" mass="42098">MHSELQALKANGTWSLTPGFSRSNISLMDQLSGEIFPLLKLLKEGASVEARIAAAIALFNIANDKHRVRLIIDALRTSMIVGVLEDSPMKVQISVANFVARMANLDDNGQEEFMRLNVTRPLMSLLSNHLDLEVVNDNPVKTSIPSLVEMNKQLAYKNIKANYNSDSSSHGGSHNKKEREMETPEVQLKVKVKVKVSCAEALWKLSKGSLSNRKRGMQFNCLMTITEITAVAESNADLRHAAFKPNLPGAKVVLDKLLRVIQEESDPKLQIPAIRSIGCLARTFPTRETRIMRPLVSHLGNRNADIATEAAMALGKFACPENFNCSEHSKAIIELDGALNALEGTAQSVLAQHLDLKDLIAKAIHLLILYHVGATLNRQSLAS</sequence>
<reference evidence="2 3" key="1">
    <citation type="journal article" date="2006" name="Science">
        <title>The genome of black cottonwood, Populus trichocarpa (Torr. &amp; Gray).</title>
        <authorList>
            <person name="Tuskan G.A."/>
            <person name="Difazio S."/>
            <person name="Jansson S."/>
            <person name="Bohlmann J."/>
            <person name="Grigoriev I."/>
            <person name="Hellsten U."/>
            <person name="Putnam N."/>
            <person name="Ralph S."/>
            <person name="Rombauts S."/>
            <person name="Salamov A."/>
            <person name="Schein J."/>
            <person name="Sterck L."/>
            <person name="Aerts A."/>
            <person name="Bhalerao R.R."/>
            <person name="Bhalerao R.P."/>
            <person name="Blaudez D."/>
            <person name="Boerjan W."/>
            <person name="Brun A."/>
            <person name="Brunner A."/>
            <person name="Busov V."/>
            <person name="Campbell M."/>
            <person name="Carlson J."/>
            <person name="Chalot M."/>
            <person name="Chapman J."/>
            <person name="Chen G.L."/>
            <person name="Cooper D."/>
            <person name="Coutinho P.M."/>
            <person name="Couturier J."/>
            <person name="Covert S."/>
            <person name="Cronk Q."/>
            <person name="Cunningham R."/>
            <person name="Davis J."/>
            <person name="Degroeve S."/>
            <person name="Dejardin A."/>
            <person name="Depamphilis C."/>
            <person name="Detter J."/>
            <person name="Dirks B."/>
            <person name="Dubchak I."/>
            <person name="Duplessis S."/>
            <person name="Ehlting J."/>
            <person name="Ellis B."/>
            <person name="Gendler K."/>
            <person name="Goodstein D."/>
            <person name="Gribskov M."/>
            <person name="Grimwood J."/>
            <person name="Groover A."/>
            <person name="Gunter L."/>
            <person name="Hamberger B."/>
            <person name="Heinze B."/>
            <person name="Helariutta Y."/>
            <person name="Henrissat B."/>
            <person name="Holligan D."/>
            <person name="Holt R."/>
            <person name="Huang W."/>
            <person name="Islam-Faridi N."/>
            <person name="Jones S."/>
            <person name="Jones-Rhoades M."/>
            <person name="Jorgensen R."/>
            <person name="Joshi C."/>
            <person name="Kangasjarvi J."/>
            <person name="Karlsson J."/>
            <person name="Kelleher C."/>
            <person name="Kirkpatrick R."/>
            <person name="Kirst M."/>
            <person name="Kohler A."/>
            <person name="Kalluri U."/>
            <person name="Larimer F."/>
            <person name="Leebens-Mack J."/>
            <person name="Leple J.C."/>
            <person name="Locascio P."/>
            <person name="Lou Y."/>
            <person name="Lucas S."/>
            <person name="Martin F."/>
            <person name="Montanini B."/>
            <person name="Napoli C."/>
            <person name="Nelson D.R."/>
            <person name="Nelson C."/>
            <person name="Nieminen K."/>
            <person name="Nilsson O."/>
            <person name="Pereda V."/>
            <person name="Peter G."/>
            <person name="Philippe R."/>
            <person name="Pilate G."/>
            <person name="Poliakov A."/>
            <person name="Razumovskaya J."/>
            <person name="Richardson P."/>
            <person name="Rinaldi C."/>
            <person name="Ritland K."/>
            <person name="Rouze P."/>
            <person name="Ryaboy D."/>
            <person name="Schmutz J."/>
            <person name="Schrader J."/>
            <person name="Segerman B."/>
            <person name="Shin H."/>
            <person name="Siddiqui A."/>
            <person name="Sterky F."/>
            <person name="Terry A."/>
            <person name="Tsai C.J."/>
            <person name="Uberbacher E."/>
            <person name="Unneberg P."/>
            <person name="Vahala J."/>
            <person name="Wall K."/>
            <person name="Wessler S."/>
            <person name="Yang G."/>
            <person name="Yin T."/>
            <person name="Douglas C."/>
            <person name="Marra M."/>
            <person name="Sandberg G."/>
            <person name="Van de Peer Y."/>
            <person name="Rokhsar D."/>
        </authorList>
    </citation>
    <scope>NUCLEOTIDE SEQUENCE [LARGE SCALE GENOMIC DNA]</scope>
    <source>
        <strain evidence="3">cv. Nisqually</strain>
    </source>
</reference>
<evidence type="ECO:0008006" key="4">
    <source>
        <dbReference type="Google" id="ProtNLM"/>
    </source>
</evidence>
<evidence type="ECO:0000256" key="1">
    <source>
        <dbReference type="SAM" id="MobiDB-lite"/>
    </source>
</evidence>
<gene>
    <name evidence="2" type="ORF">POPTR_012G084200</name>
</gene>
<dbReference type="Proteomes" id="UP000006729">
    <property type="component" value="Chromosome 12"/>
</dbReference>
<dbReference type="SUPFAM" id="SSF48371">
    <property type="entry name" value="ARM repeat"/>
    <property type="match status" value="1"/>
</dbReference>
<protein>
    <recommendedName>
        <fullName evidence="4">Condensin complex subunit 1 C-terminal domain-containing protein</fullName>
    </recommendedName>
</protein>
<evidence type="ECO:0000313" key="2">
    <source>
        <dbReference type="EMBL" id="PNT10153.2"/>
    </source>
</evidence>
<name>A0A2K1YAV1_POPTR</name>
<dbReference type="Gene3D" id="1.25.10.10">
    <property type="entry name" value="Leucine-rich Repeat Variant"/>
    <property type="match status" value="2"/>
</dbReference>
<dbReference type="InParanoid" id="A0A2K1YAV1"/>
<dbReference type="STRING" id="3694.A0A2K1YAV1"/>
<evidence type="ECO:0000313" key="3">
    <source>
        <dbReference type="Proteomes" id="UP000006729"/>
    </source>
</evidence>
<keyword evidence="3" id="KW-1185">Reference proteome</keyword>
<organism evidence="2 3">
    <name type="scientific">Populus trichocarpa</name>
    <name type="common">Western balsam poplar</name>
    <name type="synonym">Populus balsamifera subsp. trichocarpa</name>
    <dbReference type="NCBI Taxonomy" id="3694"/>
    <lineage>
        <taxon>Eukaryota</taxon>
        <taxon>Viridiplantae</taxon>
        <taxon>Streptophyta</taxon>
        <taxon>Embryophyta</taxon>
        <taxon>Tracheophyta</taxon>
        <taxon>Spermatophyta</taxon>
        <taxon>Magnoliopsida</taxon>
        <taxon>eudicotyledons</taxon>
        <taxon>Gunneridae</taxon>
        <taxon>Pentapetalae</taxon>
        <taxon>rosids</taxon>
        <taxon>fabids</taxon>
        <taxon>Malpighiales</taxon>
        <taxon>Salicaceae</taxon>
        <taxon>Saliceae</taxon>
        <taxon>Populus</taxon>
    </lineage>
</organism>
<dbReference type="EMBL" id="CM009301">
    <property type="protein sequence ID" value="PNT10153.2"/>
    <property type="molecule type" value="Genomic_DNA"/>
</dbReference>
<feature type="region of interest" description="Disordered" evidence="1">
    <location>
        <begin position="162"/>
        <end position="183"/>
    </location>
</feature>
<proteinExistence type="predicted"/>
<dbReference type="PANTHER" id="PTHR46168">
    <property type="entry name" value="ARMADILLO REPEAT ONLY 4"/>
    <property type="match status" value="1"/>
</dbReference>
<accession>A0A2K1YAV1</accession>
<dbReference type="InterPro" id="IPR011989">
    <property type="entry name" value="ARM-like"/>
</dbReference>
<dbReference type="AlphaFoldDB" id="A0A2K1YAV1"/>
<dbReference type="PANTHER" id="PTHR46168:SF15">
    <property type="entry name" value="ARMADILLO REPEAT-CONTAINING DOMAIN-CONTAINING PROTEIN"/>
    <property type="match status" value="1"/>
</dbReference>
<dbReference type="InterPro" id="IPR016024">
    <property type="entry name" value="ARM-type_fold"/>
</dbReference>